<dbReference type="PANTHER" id="PTHR43047:SF72">
    <property type="entry name" value="OSMOSENSING HISTIDINE PROTEIN KINASE SLN1"/>
    <property type="match status" value="1"/>
</dbReference>
<evidence type="ECO:0000259" key="7">
    <source>
        <dbReference type="PROSITE" id="PS50109"/>
    </source>
</evidence>
<comment type="catalytic activity">
    <reaction evidence="1">
        <text>ATP + protein L-histidine = ADP + protein N-phospho-L-histidine.</text>
        <dbReference type="EC" id="2.7.13.3"/>
    </reaction>
</comment>
<evidence type="ECO:0000259" key="8">
    <source>
        <dbReference type="PROSITE" id="PS50110"/>
    </source>
</evidence>
<keyword evidence="4" id="KW-0418">Kinase</keyword>
<evidence type="ECO:0000256" key="6">
    <source>
        <dbReference type="SAM" id="MobiDB-lite"/>
    </source>
</evidence>
<feature type="domain" description="Histidine kinase" evidence="7">
    <location>
        <begin position="147"/>
        <end position="428"/>
    </location>
</feature>
<keyword evidence="5" id="KW-0597">Phosphoprotein</keyword>
<dbReference type="Gene3D" id="3.30.565.10">
    <property type="entry name" value="Histidine kinase-like ATPase, C-terminal domain"/>
    <property type="match status" value="1"/>
</dbReference>
<proteinExistence type="predicted"/>
<feature type="region of interest" description="Disordered" evidence="6">
    <location>
        <begin position="304"/>
        <end position="349"/>
    </location>
</feature>
<dbReference type="InterPro" id="IPR001789">
    <property type="entry name" value="Sig_transdc_resp-reg_receiver"/>
</dbReference>
<feature type="domain" description="Response regulatory" evidence="8">
    <location>
        <begin position="2"/>
        <end position="117"/>
    </location>
</feature>
<dbReference type="PROSITE" id="PS50109">
    <property type="entry name" value="HIS_KIN"/>
    <property type="match status" value="1"/>
</dbReference>
<dbReference type="EMBL" id="MFKF01000280">
    <property type="protein sequence ID" value="OGG46902.1"/>
    <property type="molecule type" value="Genomic_DNA"/>
</dbReference>
<dbReference type="AlphaFoldDB" id="A0A1F6CDB1"/>
<dbReference type="Pfam" id="PF02518">
    <property type="entry name" value="HATPase_c"/>
    <property type="match status" value="1"/>
</dbReference>
<dbReference type="Proteomes" id="UP000178606">
    <property type="component" value="Unassembled WGS sequence"/>
</dbReference>
<dbReference type="InterPro" id="IPR036890">
    <property type="entry name" value="HATPase_C_sf"/>
</dbReference>
<dbReference type="PRINTS" id="PR00344">
    <property type="entry name" value="BCTRLSENSOR"/>
</dbReference>
<organism evidence="9 10">
    <name type="scientific">Handelsmanbacteria sp. (strain RIFCSPLOWO2_12_FULL_64_10)</name>
    <dbReference type="NCBI Taxonomy" id="1817868"/>
    <lineage>
        <taxon>Bacteria</taxon>
        <taxon>Candidatus Handelsmaniibacteriota</taxon>
    </lineage>
</organism>
<dbReference type="InterPro" id="IPR005467">
    <property type="entry name" value="His_kinase_dom"/>
</dbReference>
<feature type="compositionally biased region" description="Basic and acidic residues" evidence="6">
    <location>
        <begin position="326"/>
        <end position="340"/>
    </location>
</feature>
<dbReference type="Gene3D" id="3.40.50.2300">
    <property type="match status" value="1"/>
</dbReference>
<dbReference type="SUPFAM" id="SSF55874">
    <property type="entry name" value="ATPase domain of HSP90 chaperone/DNA topoisomerase II/histidine kinase"/>
    <property type="match status" value="1"/>
</dbReference>
<evidence type="ECO:0000256" key="1">
    <source>
        <dbReference type="ARBA" id="ARBA00000085"/>
    </source>
</evidence>
<dbReference type="PROSITE" id="PS50110">
    <property type="entry name" value="RESPONSE_REGULATORY"/>
    <property type="match status" value="1"/>
</dbReference>
<protein>
    <recommendedName>
        <fullName evidence="2">histidine kinase</fullName>
        <ecNumber evidence="2">2.7.13.3</ecNumber>
    </recommendedName>
</protein>
<evidence type="ECO:0000256" key="5">
    <source>
        <dbReference type="PROSITE-ProRule" id="PRU00169"/>
    </source>
</evidence>
<evidence type="ECO:0000313" key="10">
    <source>
        <dbReference type="Proteomes" id="UP000178606"/>
    </source>
</evidence>
<name>A0A1F6CDB1_HANXR</name>
<gene>
    <name evidence="9" type="ORF">A3F84_01125</name>
</gene>
<feature type="modified residue" description="4-aspartylphosphate" evidence="5">
    <location>
        <position position="52"/>
    </location>
</feature>
<comment type="caution">
    <text evidence="9">The sequence shown here is derived from an EMBL/GenBank/DDBJ whole genome shotgun (WGS) entry which is preliminary data.</text>
</comment>
<dbReference type="SUPFAM" id="SSF52172">
    <property type="entry name" value="CheY-like"/>
    <property type="match status" value="1"/>
</dbReference>
<evidence type="ECO:0000256" key="3">
    <source>
        <dbReference type="ARBA" id="ARBA00022679"/>
    </source>
</evidence>
<evidence type="ECO:0000313" key="9">
    <source>
        <dbReference type="EMBL" id="OGG46902.1"/>
    </source>
</evidence>
<dbReference type="SMART" id="SM00448">
    <property type="entry name" value="REC"/>
    <property type="match status" value="1"/>
</dbReference>
<reference evidence="9 10" key="1">
    <citation type="journal article" date="2016" name="Nat. Commun.">
        <title>Thousands of microbial genomes shed light on interconnected biogeochemical processes in an aquifer system.</title>
        <authorList>
            <person name="Anantharaman K."/>
            <person name="Brown C.T."/>
            <person name="Hug L.A."/>
            <person name="Sharon I."/>
            <person name="Castelle C.J."/>
            <person name="Probst A.J."/>
            <person name="Thomas B.C."/>
            <person name="Singh A."/>
            <person name="Wilkins M.J."/>
            <person name="Karaoz U."/>
            <person name="Brodie E.L."/>
            <person name="Williams K.H."/>
            <person name="Hubbard S.S."/>
            <person name="Banfield J.F."/>
        </authorList>
    </citation>
    <scope>NUCLEOTIDE SEQUENCE [LARGE SCALE GENOMIC DNA]</scope>
    <source>
        <strain evidence="10">RIFCSPLOWO2_12_FULL_64_10</strain>
    </source>
</reference>
<dbReference type="InterPro" id="IPR011006">
    <property type="entry name" value="CheY-like_superfamily"/>
</dbReference>
<dbReference type="Pfam" id="PF00072">
    <property type="entry name" value="Response_reg"/>
    <property type="match status" value="1"/>
</dbReference>
<dbReference type="GO" id="GO:0009927">
    <property type="term" value="F:histidine phosphotransfer kinase activity"/>
    <property type="evidence" value="ECO:0007669"/>
    <property type="project" value="TreeGrafter"/>
</dbReference>
<dbReference type="EC" id="2.7.13.3" evidence="2"/>
<dbReference type="PANTHER" id="PTHR43047">
    <property type="entry name" value="TWO-COMPONENT HISTIDINE PROTEIN KINASE"/>
    <property type="match status" value="1"/>
</dbReference>
<sequence length="431" mass="46763">MRIMLVDDEEDILRSVGGLLVDFGHEVIPARDGAEALRLLEGREGIGLIVSDIQMPGGDGIDLLRSVRARWPDVPVILMTGHGDDDKTVAAFHYGAYDYVKKPIRLKDLLACVERTEEEGRLAAQLLRGRQGLIQGQPASVGTILAGVAYEVQNPLAATMGHLQSLDTFWKVVRSALSASLPEDPAERKTLEFLLREMPGLLSEARGRLGRIAEVVRDVGAFVRQEGGGRRPINLIGCLKEAVETARSPASRGATFAESYDAEVVRVSANRQDLHRAFSHLLNNAVQAAQGREAPLVRVTARVRAGNGETEKRRNGVHPQPLLHPEAGKRRNGETGKESLSDSPPLPFSGSGVRGWVEVVVEDNGPGVPEEAQARVFDPFFTTRPVGEGLGLGLSICRGIVREHGGEMGFEAREGEGARFWVRLPVAQEEA</sequence>
<dbReference type="InterPro" id="IPR003594">
    <property type="entry name" value="HATPase_dom"/>
</dbReference>
<dbReference type="GO" id="GO:0005886">
    <property type="term" value="C:plasma membrane"/>
    <property type="evidence" value="ECO:0007669"/>
    <property type="project" value="TreeGrafter"/>
</dbReference>
<dbReference type="GO" id="GO:0000155">
    <property type="term" value="F:phosphorelay sensor kinase activity"/>
    <property type="evidence" value="ECO:0007669"/>
    <property type="project" value="TreeGrafter"/>
</dbReference>
<evidence type="ECO:0000256" key="2">
    <source>
        <dbReference type="ARBA" id="ARBA00012438"/>
    </source>
</evidence>
<evidence type="ECO:0000256" key="4">
    <source>
        <dbReference type="ARBA" id="ARBA00022777"/>
    </source>
</evidence>
<accession>A0A1F6CDB1</accession>
<dbReference type="Gene3D" id="1.10.287.130">
    <property type="match status" value="1"/>
</dbReference>
<dbReference type="SMART" id="SM00387">
    <property type="entry name" value="HATPase_c"/>
    <property type="match status" value="1"/>
</dbReference>
<dbReference type="InterPro" id="IPR004358">
    <property type="entry name" value="Sig_transdc_His_kin-like_C"/>
</dbReference>
<keyword evidence="3" id="KW-0808">Transferase</keyword>